<dbReference type="PATRIC" id="fig|1653476.3.peg.105"/>
<dbReference type="CDD" id="cd01741">
    <property type="entry name" value="GATase1_1"/>
    <property type="match status" value="1"/>
</dbReference>
<dbReference type="AlphaFoldDB" id="A0A0U5ATA2"/>
<dbReference type="PROSITE" id="PS51273">
    <property type="entry name" value="GATASE_TYPE_1"/>
    <property type="match status" value="1"/>
</dbReference>
<feature type="domain" description="Glutamine amidotransferase" evidence="1">
    <location>
        <begin position="36"/>
        <end position="177"/>
    </location>
</feature>
<dbReference type="InterPro" id="IPR029062">
    <property type="entry name" value="Class_I_gatase-like"/>
</dbReference>
<dbReference type="SUPFAM" id="SSF52317">
    <property type="entry name" value="Class I glutamine amidotransferase-like"/>
    <property type="match status" value="1"/>
</dbReference>
<dbReference type="Gene3D" id="3.40.50.880">
    <property type="match status" value="1"/>
</dbReference>
<keyword evidence="2" id="KW-0315">Glutamine amidotransferase</keyword>
<dbReference type="GO" id="GO:0016740">
    <property type="term" value="F:transferase activity"/>
    <property type="evidence" value="ECO:0007669"/>
    <property type="project" value="UniProtKB-KW"/>
</dbReference>
<gene>
    <name evidence="2" type="ORF">THC_0098</name>
</gene>
<sequence>MKILAIRHVEIEHLSAFEGILKNLGIEWTYLDTPKGERLFQPLEEYMALFVLGGYMGAYEEDKYDFLAYEFKLMEAALKRDIPVLGICLGAQMLAKVLGAKVYPGDRGKEIGWMEVIKTGDHPYFSDFPERLKVFQWHGDTFDLPGGAERVFSSEKYENQGFVYGKSVGLQFHLEVDKELALTWKEVYKEEIFREGIDYQVFSAISESEEKLLKQISFNFLKRFLGGI</sequence>
<dbReference type="OrthoDB" id="9813383at2"/>
<dbReference type="GO" id="GO:0005829">
    <property type="term" value="C:cytosol"/>
    <property type="evidence" value="ECO:0007669"/>
    <property type="project" value="TreeGrafter"/>
</dbReference>
<evidence type="ECO:0000259" key="1">
    <source>
        <dbReference type="Pfam" id="PF00117"/>
    </source>
</evidence>
<dbReference type="InterPro" id="IPR017926">
    <property type="entry name" value="GATASE"/>
</dbReference>
<keyword evidence="3" id="KW-1185">Reference proteome</keyword>
<protein>
    <submittedName>
        <fullName evidence="2">Glutamine amidotransferase</fullName>
    </submittedName>
</protein>
<dbReference type="EMBL" id="AP014945">
    <property type="protein sequence ID" value="BAU22504.1"/>
    <property type="molecule type" value="Genomic_DNA"/>
</dbReference>
<evidence type="ECO:0000313" key="3">
    <source>
        <dbReference type="Proteomes" id="UP000068196"/>
    </source>
</evidence>
<dbReference type="RefSeq" id="WP_068511776.1">
    <property type="nucleotide sequence ID" value="NZ_AP014945.1"/>
</dbReference>
<keyword evidence="2" id="KW-0808">Transferase</keyword>
<dbReference type="PANTHER" id="PTHR42695:SF5">
    <property type="entry name" value="GLUTAMINE AMIDOTRANSFERASE YLR126C-RELATED"/>
    <property type="match status" value="1"/>
</dbReference>
<dbReference type="Pfam" id="PF00117">
    <property type="entry name" value="GATase"/>
    <property type="match status" value="1"/>
</dbReference>
<name>A0A0U5ATA2_9BACT</name>
<reference evidence="2 3" key="1">
    <citation type="journal article" date="2016" name="Int. J. Syst. Evol. Microbiol.">
        <title>Caldimicrobium thiodismutans sp. nov., a sulfur-disproportionating bacterium isolated from a hot spring, and emended description of the genus Caldimicrobium.</title>
        <authorList>
            <person name="Kojima H."/>
            <person name="Umezawa K."/>
            <person name="Fukui M."/>
        </authorList>
    </citation>
    <scope>NUCLEOTIDE SEQUENCE [LARGE SCALE GENOMIC DNA]</scope>
    <source>
        <strain evidence="2 3">TF1</strain>
    </source>
</reference>
<dbReference type="FunFam" id="3.40.50.880:FF:000033">
    <property type="entry name" value="Glutamine amidotransferase class-I"/>
    <property type="match status" value="1"/>
</dbReference>
<reference evidence="3" key="2">
    <citation type="journal article" date="2016" name="Int. J. Syst. Evol. Microbiol.">
        <title>Caldimicrobium thiodismutans sp. nov., a sulfur-disproportionating bacterium isolated from a hot spring.</title>
        <authorList>
            <person name="Kojima H."/>
            <person name="Umezawa K."/>
            <person name="Fukui M."/>
        </authorList>
    </citation>
    <scope>NUCLEOTIDE SEQUENCE [LARGE SCALE GENOMIC DNA]</scope>
    <source>
        <strain evidence="3">TF1</strain>
    </source>
</reference>
<dbReference type="PANTHER" id="PTHR42695">
    <property type="entry name" value="GLUTAMINE AMIDOTRANSFERASE YLR126C-RELATED"/>
    <property type="match status" value="1"/>
</dbReference>
<proteinExistence type="predicted"/>
<evidence type="ECO:0000313" key="2">
    <source>
        <dbReference type="EMBL" id="BAU22504.1"/>
    </source>
</evidence>
<dbReference type="Proteomes" id="UP000068196">
    <property type="component" value="Chromosome"/>
</dbReference>
<organism evidence="2 3">
    <name type="scientific">Caldimicrobium thiodismutans</name>
    <dbReference type="NCBI Taxonomy" id="1653476"/>
    <lineage>
        <taxon>Bacteria</taxon>
        <taxon>Pseudomonadati</taxon>
        <taxon>Thermodesulfobacteriota</taxon>
        <taxon>Thermodesulfobacteria</taxon>
        <taxon>Thermodesulfobacteriales</taxon>
        <taxon>Thermodesulfobacteriaceae</taxon>
        <taxon>Caldimicrobium</taxon>
    </lineage>
</organism>
<dbReference type="KEGG" id="cthi:THC_0098"/>
<dbReference type="InterPro" id="IPR044992">
    <property type="entry name" value="ChyE-like"/>
</dbReference>
<dbReference type="STRING" id="1653476.THC_0098"/>
<accession>A0A0U5ATA2</accession>